<evidence type="ECO:0000256" key="3">
    <source>
        <dbReference type="ARBA" id="ARBA00022519"/>
    </source>
</evidence>
<accession>A0A1M6X231</accession>
<evidence type="ECO:0000256" key="2">
    <source>
        <dbReference type="ARBA" id="ARBA00022475"/>
    </source>
</evidence>
<feature type="domain" description="TRAP C4-dicarboxylate transport system permease DctM subunit" evidence="9">
    <location>
        <begin position="1"/>
        <end position="269"/>
    </location>
</feature>
<keyword evidence="3 7" id="KW-0997">Cell inner membrane</keyword>
<evidence type="ECO:0000256" key="7">
    <source>
        <dbReference type="RuleBase" id="RU369079"/>
    </source>
</evidence>
<evidence type="ECO:0000256" key="5">
    <source>
        <dbReference type="ARBA" id="ARBA00022989"/>
    </source>
</evidence>
<dbReference type="PANTHER" id="PTHR33362:SF5">
    <property type="entry name" value="C4-DICARBOXYLATE TRAP TRANSPORTER LARGE PERMEASE PROTEIN DCTM"/>
    <property type="match status" value="1"/>
</dbReference>
<dbReference type="EMBL" id="FQZZ01000016">
    <property type="protein sequence ID" value="SHL00050.1"/>
    <property type="molecule type" value="Genomic_DNA"/>
</dbReference>
<evidence type="ECO:0000256" key="1">
    <source>
        <dbReference type="ARBA" id="ARBA00004429"/>
    </source>
</evidence>
<dbReference type="RefSeq" id="WP_149792014.1">
    <property type="nucleotide sequence ID" value="NZ_FQZZ01000016.1"/>
</dbReference>
<comment type="subcellular location">
    <subcellularLocation>
        <location evidence="1 7">Cell inner membrane</location>
        <topology evidence="1 7">Multi-pass membrane protein</topology>
    </subcellularLocation>
</comment>
<evidence type="ECO:0000256" key="4">
    <source>
        <dbReference type="ARBA" id="ARBA00022692"/>
    </source>
</evidence>
<dbReference type="Pfam" id="PF06808">
    <property type="entry name" value="DctM"/>
    <property type="match status" value="1"/>
</dbReference>
<dbReference type="AlphaFoldDB" id="A0A1M6X231"/>
<feature type="transmembrane region" description="Helical" evidence="8">
    <location>
        <begin position="248"/>
        <end position="273"/>
    </location>
</feature>
<keyword evidence="5 8" id="KW-1133">Transmembrane helix</keyword>
<evidence type="ECO:0000313" key="10">
    <source>
        <dbReference type="EMBL" id="SHL00050.1"/>
    </source>
</evidence>
<comment type="function">
    <text evidence="7">Part of the tripartite ATP-independent periplasmic (TRAP) transport system.</text>
</comment>
<keyword evidence="6 8" id="KW-0472">Membrane</keyword>
<dbReference type="InterPro" id="IPR010656">
    <property type="entry name" value="DctM"/>
</dbReference>
<feature type="transmembrane region" description="Helical" evidence="8">
    <location>
        <begin position="65"/>
        <end position="87"/>
    </location>
</feature>
<dbReference type="PANTHER" id="PTHR33362">
    <property type="entry name" value="SIALIC ACID TRAP TRANSPORTER PERMEASE PROTEIN SIAT-RELATED"/>
    <property type="match status" value="1"/>
</dbReference>
<reference evidence="10 11" key="1">
    <citation type="submission" date="2016-11" db="EMBL/GenBank/DDBJ databases">
        <authorList>
            <person name="Varghese N."/>
            <person name="Submissions S."/>
        </authorList>
    </citation>
    <scope>NUCLEOTIDE SEQUENCE [LARGE SCALE GENOMIC DNA]</scope>
    <source>
        <strain evidence="10 11">DSM 29620</strain>
    </source>
</reference>
<feature type="transmembrane region" description="Helical" evidence="8">
    <location>
        <begin position="207"/>
        <end position="228"/>
    </location>
</feature>
<keyword evidence="4 8" id="KW-0812">Transmembrane</keyword>
<dbReference type="InterPro" id="IPR004681">
    <property type="entry name" value="TRAP_DctM"/>
</dbReference>
<sequence length="278" mass="29384">PPSVPMILYGVITETSIGGLFLAGILPGLMMAALLSGTVVLQVLRNREIAPPITRHVSLSERMKTSAEALPTVLIALMVIGALYAGIASPSETGAFGAAGAVLVALVMGRLGGGVLRLALEKTVRTTGMFMLLLVGGLFSSFVLTRLGVPQEISSFLTGLDVAPWVIIVMINVLLLIMGMFLDPLSILVIVVPIFLDTIVGLGYDPIWFGVIVTIQIEIAAITPPVGLNLFVLRTVVPDLSMTDTAKGAIAFVIPMLIGILLLMVFPEIALWLPGLRY</sequence>
<proteinExistence type="predicted"/>
<dbReference type="GO" id="GO:0022857">
    <property type="term" value="F:transmembrane transporter activity"/>
    <property type="evidence" value="ECO:0007669"/>
    <property type="project" value="UniProtKB-UniRule"/>
</dbReference>
<name>A0A1M6X231_9RHOB</name>
<feature type="non-terminal residue" evidence="10">
    <location>
        <position position="1"/>
    </location>
</feature>
<keyword evidence="7" id="KW-0813">Transport</keyword>
<dbReference type="OrthoDB" id="9783448at2"/>
<organism evidence="10 11">
    <name type="scientific">Lutimaribacter pacificus</name>
    <dbReference type="NCBI Taxonomy" id="391948"/>
    <lineage>
        <taxon>Bacteria</taxon>
        <taxon>Pseudomonadati</taxon>
        <taxon>Pseudomonadota</taxon>
        <taxon>Alphaproteobacteria</taxon>
        <taxon>Rhodobacterales</taxon>
        <taxon>Roseobacteraceae</taxon>
        <taxon>Lutimaribacter</taxon>
    </lineage>
</organism>
<dbReference type="Proteomes" id="UP000324252">
    <property type="component" value="Unassembled WGS sequence"/>
</dbReference>
<keyword evidence="11" id="KW-1185">Reference proteome</keyword>
<feature type="transmembrane region" description="Helical" evidence="8">
    <location>
        <begin position="128"/>
        <end position="145"/>
    </location>
</feature>
<evidence type="ECO:0000313" key="11">
    <source>
        <dbReference type="Proteomes" id="UP000324252"/>
    </source>
</evidence>
<evidence type="ECO:0000259" key="9">
    <source>
        <dbReference type="Pfam" id="PF06808"/>
    </source>
</evidence>
<keyword evidence="2" id="KW-1003">Cell membrane</keyword>
<feature type="transmembrane region" description="Helical" evidence="8">
    <location>
        <begin position="165"/>
        <end position="195"/>
    </location>
</feature>
<evidence type="ECO:0000256" key="8">
    <source>
        <dbReference type="SAM" id="Phobius"/>
    </source>
</evidence>
<feature type="transmembrane region" description="Helical" evidence="8">
    <location>
        <begin position="93"/>
        <end position="116"/>
    </location>
</feature>
<gene>
    <name evidence="10" type="ORF">SAMN05444142_11633</name>
</gene>
<protein>
    <submittedName>
        <fullName evidence="10">TRAP transporter, DctM subunit</fullName>
    </submittedName>
</protein>
<evidence type="ECO:0000256" key="6">
    <source>
        <dbReference type="ARBA" id="ARBA00023136"/>
    </source>
</evidence>
<feature type="transmembrane region" description="Helical" evidence="8">
    <location>
        <begin position="20"/>
        <end position="44"/>
    </location>
</feature>
<dbReference type="GO" id="GO:0005886">
    <property type="term" value="C:plasma membrane"/>
    <property type="evidence" value="ECO:0007669"/>
    <property type="project" value="UniProtKB-SubCell"/>
</dbReference>